<dbReference type="Proteomes" id="UP001168216">
    <property type="component" value="Unassembled WGS sequence"/>
</dbReference>
<accession>A0AAW7I7E9</accession>
<gene>
    <name evidence="1" type="ORF">OB959_01085</name>
</gene>
<dbReference type="AlphaFoldDB" id="A0AAW7I7E9"/>
<name>A0AAW7I7E9_9GAMM</name>
<organism evidence="1 2">
    <name type="scientific">Aeromonas bestiarum</name>
    <dbReference type="NCBI Taxonomy" id="105751"/>
    <lineage>
        <taxon>Bacteria</taxon>
        <taxon>Pseudomonadati</taxon>
        <taxon>Pseudomonadota</taxon>
        <taxon>Gammaproteobacteria</taxon>
        <taxon>Aeromonadales</taxon>
        <taxon>Aeromonadaceae</taxon>
        <taxon>Aeromonas</taxon>
    </lineage>
</organism>
<proteinExistence type="predicted"/>
<dbReference type="Gene3D" id="3.40.50.720">
    <property type="entry name" value="NAD(P)-binding Rossmann-like Domain"/>
    <property type="match status" value="1"/>
</dbReference>
<dbReference type="EMBL" id="JAOPLV010000001">
    <property type="protein sequence ID" value="MDM5138393.1"/>
    <property type="molecule type" value="Genomic_DNA"/>
</dbReference>
<evidence type="ECO:0000313" key="2">
    <source>
        <dbReference type="Proteomes" id="UP001168216"/>
    </source>
</evidence>
<protein>
    <submittedName>
        <fullName evidence="1">Uncharacterized protein</fullName>
    </submittedName>
</protein>
<comment type="caution">
    <text evidence="1">The sequence shown here is derived from an EMBL/GenBank/DDBJ whole genome shotgun (WGS) entry which is preliminary data.</text>
</comment>
<evidence type="ECO:0000313" key="1">
    <source>
        <dbReference type="EMBL" id="MDM5138393.1"/>
    </source>
</evidence>
<sequence length="157" mass="17576">MDVKIDFDFEAVYRTLELDGERDKSSFLFIAKLNQLLKVLHVSHGSPVFIFGLGAGGRALVRSGFFNSLLSGILDNDSCKWGSTYNGVSIFSPEVLGNNSDSVVLIASDWFNDIKQQLIEYGIKEDNIINIMPLYTAYQWLLDTSPIEYYISSCEGL</sequence>
<reference evidence="1" key="1">
    <citation type="submission" date="2023-08" db="EMBL/GenBank/DDBJ databases">
        <title>WGS of Aeromonas isolates.</title>
        <authorList>
            <person name="Lee H."/>
        </authorList>
    </citation>
    <scope>NUCLEOTIDE SEQUENCE</scope>
    <source>
        <strain evidence="1">SL22</strain>
    </source>
</reference>
<dbReference type="RefSeq" id="WP_290020998.1">
    <property type="nucleotide sequence ID" value="NZ_JAOPLV010000001.1"/>
</dbReference>